<evidence type="ECO:0000256" key="6">
    <source>
        <dbReference type="SAM" id="Phobius"/>
    </source>
</evidence>
<dbReference type="InterPro" id="IPR049326">
    <property type="entry name" value="Rhodopsin_dom_fungi"/>
</dbReference>
<evidence type="ECO:0000313" key="8">
    <source>
        <dbReference type="EMBL" id="ROW18332.1"/>
    </source>
</evidence>
<evidence type="ECO:0000256" key="4">
    <source>
        <dbReference type="ARBA" id="ARBA00023136"/>
    </source>
</evidence>
<accession>A0A423XP91</accession>
<comment type="similarity">
    <text evidence="5">Belongs to the SAT4 family.</text>
</comment>
<reference evidence="8 9" key="1">
    <citation type="submission" date="2015-09" db="EMBL/GenBank/DDBJ databases">
        <title>Host preference determinants of Valsa canker pathogens revealed by comparative genomics.</title>
        <authorList>
            <person name="Yin Z."/>
            <person name="Huang L."/>
        </authorList>
    </citation>
    <scope>NUCLEOTIDE SEQUENCE [LARGE SCALE GENOMIC DNA]</scope>
    <source>
        <strain evidence="8 9">SXYLt</strain>
    </source>
</reference>
<feature type="domain" description="Rhodopsin" evidence="7">
    <location>
        <begin position="42"/>
        <end position="204"/>
    </location>
</feature>
<name>A0A423XP91_9PEZI</name>
<dbReference type="Pfam" id="PF20684">
    <property type="entry name" value="Fung_rhodopsin"/>
    <property type="match status" value="1"/>
</dbReference>
<evidence type="ECO:0000256" key="5">
    <source>
        <dbReference type="ARBA" id="ARBA00038359"/>
    </source>
</evidence>
<sequence length="204" mass="23249">MDQLHTKRYSEAMCGSPVRNASRRLIVSQWALFLLAFISVVLRFTSRMPRFGGGIGWDDWTILVVLILSLAMNVLSHILLRFGAGQDIWMFEEDQLTSFLKYEFPEEYIYVLGVSLLKTSVLLLYLRVFNFRIQAYILMGISACYCTVFIVVSLASCQPFGYYFHRWNSQYSGTCLSISNRVTASAIINIILDGVITLLPVTQV</sequence>
<feature type="transmembrane region" description="Helical" evidence="6">
    <location>
        <begin position="135"/>
        <end position="162"/>
    </location>
</feature>
<dbReference type="PANTHER" id="PTHR33048">
    <property type="entry name" value="PTH11-LIKE INTEGRAL MEMBRANE PROTEIN (AFU_ORTHOLOGUE AFUA_5G11245)"/>
    <property type="match status" value="1"/>
</dbReference>
<dbReference type="OrthoDB" id="2496787at2759"/>
<keyword evidence="9" id="KW-1185">Reference proteome</keyword>
<keyword evidence="2 6" id="KW-0812">Transmembrane</keyword>
<feature type="transmembrane region" description="Helical" evidence="6">
    <location>
        <begin position="57"/>
        <end position="80"/>
    </location>
</feature>
<comment type="caution">
    <text evidence="8">The sequence shown here is derived from an EMBL/GenBank/DDBJ whole genome shotgun (WGS) entry which is preliminary data.</text>
</comment>
<evidence type="ECO:0000259" key="7">
    <source>
        <dbReference type="Pfam" id="PF20684"/>
    </source>
</evidence>
<keyword evidence="4 6" id="KW-0472">Membrane</keyword>
<dbReference type="STRING" id="1230097.A0A423XP91"/>
<evidence type="ECO:0000256" key="3">
    <source>
        <dbReference type="ARBA" id="ARBA00022989"/>
    </source>
</evidence>
<comment type="subcellular location">
    <subcellularLocation>
        <location evidence="1">Membrane</location>
        <topology evidence="1">Multi-pass membrane protein</topology>
    </subcellularLocation>
</comment>
<dbReference type="Proteomes" id="UP000285146">
    <property type="component" value="Unassembled WGS sequence"/>
</dbReference>
<dbReference type="EMBL" id="LKEB01000001">
    <property type="protein sequence ID" value="ROW18332.1"/>
    <property type="molecule type" value="Genomic_DNA"/>
</dbReference>
<feature type="transmembrane region" description="Helical" evidence="6">
    <location>
        <begin position="108"/>
        <end position="128"/>
    </location>
</feature>
<feature type="transmembrane region" description="Helical" evidence="6">
    <location>
        <begin position="26"/>
        <end position="45"/>
    </location>
</feature>
<feature type="transmembrane region" description="Helical" evidence="6">
    <location>
        <begin position="182"/>
        <end position="201"/>
    </location>
</feature>
<evidence type="ECO:0000313" key="9">
    <source>
        <dbReference type="Proteomes" id="UP000285146"/>
    </source>
</evidence>
<keyword evidence="3 6" id="KW-1133">Transmembrane helix</keyword>
<gene>
    <name evidence="8" type="ORF">VPNG_00495</name>
</gene>
<protein>
    <recommendedName>
        <fullName evidence="7">Rhodopsin domain-containing protein</fullName>
    </recommendedName>
</protein>
<evidence type="ECO:0000256" key="1">
    <source>
        <dbReference type="ARBA" id="ARBA00004141"/>
    </source>
</evidence>
<proteinExistence type="inferred from homology"/>
<dbReference type="InParanoid" id="A0A423XP91"/>
<dbReference type="InterPro" id="IPR052337">
    <property type="entry name" value="SAT4-like"/>
</dbReference>
<organism evidence="8 9">
    <name type="scientific">Cytospora leucostoma</name>
    <dbReference type="NCBI Taxonomy" id="1230097"/>
    <lineage>
        <taxon>Eukaryota</taxon>
        <taxon>Fungi</taxon>
        <taxon>Dikarya</taxon>
        <taxon>Ascomycota</taxon>
        <taxon>Pezizomycotina</taxon>
        <taxon>Sordariomycetes</taxon>
        <taxon>Sordariomycetidae</taxon>
        <taxon>Diaporthales</taxon>
        <taxon>Cytosporaceae</taxon>
        <taxon>Cytospora</taxon>
    </lineage>
</organism>
<dbReference type="PANTHER" id="PTHR33048:SF160">
    <property type="entry name" value="SAT4 FAMILY MEMBRANE PROTEIN"/>
    <property type="match status" value="1"/>
</dbReference>
<evidence type="ECO:0000256" key="2">
    <source>
        <dbReference type="ARBA" id="ARBA00022692"/>
    </source>
</evidence>
<dbReference type="GO" id="GO:0016020">
    <property type="term" value="C:membrane"/>
    <property type="evidence" value="ECO:0007669"/>
    <property type="project" value="UniProtKB-SubCell"/>
</dbReference>
<dbReference type="AlphaFoldDB" id="A0A423XP91"/>